<protein>
    <submittedName>
        <fullName evidence="2">Uncharacterized protein</fullName>
    </submittedName>
</protein>
<gene>
    <name evidence="2" type="ORF">PAUR_a2637</name>
</gene>
<evidence type="ECO:0000313" key="3">
    <source>
        <dbReference type="Proteomes" id="UP000615755"/>
    </source>
</evidence>
<proteinExistence type="predicted"/>
<evidence type="ECO:0000313" key="2">
    <source>
        <dbReference type="EMBL" id="MBE0368908.1"/>
    </source>
</evidence>
<feature type="transmembrane region" description="Helical" evidence="1">
    <location>
        <begin position="20"/>
        <end position="38"/>
    </location>
</feature>
<reference evidence="2 3" key="1">
    <citation type="submission" date="2015-03" db="EMBL/GenBank/DDBJ databases">
        <title>Genome sequence of Pseudoalteromonas aurantia.</title>
        <authorList>
            <person name="Xie B.-B."/>
            <person name="Rong J.-C."/>
            <person name="Qin Q.-L."/>
            <person name="Zhang Y.-Z."/>
        </authorList>
    </citation>
    <scope>NUCLEOTIDE SEQUENCE [LARGE SCALE GENOMIC DNA]</scope>
    <source>
        <strain evidence="2 3">208</strain>
    </source>
</reference>
<organism evidence="2 3">
    <name type="scientific">Pseudoalteromonas aurantia 208</name>
    <dbReference type="NCBI Taxonomy" id="1314867"/>
    <lineage>
        <taxon>Bacteria</taxon>
        <taxon>Pseudomonadati</taxon>
        <taxon>Pseudomonadota</taxon>
        <taxon>Gammaproteobacteria</taxon>
        <taxon>Alteromonadales</taxon>
        <taxon>Pseudoalteromonadaceae</taxon>
        <taxon>Pseudoalteromonas</taxon>
    </lineage>
</organism>
<comment type="caution">
    <text evidence="2">The sequence shown here is derived from an EMBL/GenBank/DDBJ whole genome shotgun (WGS) entry which is preliminary data.</text>
</comment>
<keyword evidence="1" id="KW-0812">Transmembrane</keyword>
<accession>A0ABR9ED52</accession>
<dbReference type="Proteomes" id="UP000615755">
    <property type="component" value="Unassembled WGS sequence"/>
</dbReference>
<keyword evidence="1" id="KW-0472">Membrane</keyword>
<name>A0ABR9ED52_9GAMM</name>
<keyword evidence="3" id="KW-1185">Reference proteome</keyword>
<evidence type="ECO:0000256" key="1">
    <source>
        <dbReference type="SAM" id="Phobius"/>
    </source>
</evidence>
<dbReference type="EMBL" id="AQGV01000012">
    <property type="protein sequence ID" value="MBE0368908.1"/>
    <property type="molecule type" value="Genomic_DNA"/>
</dbReference>
<keyword evidence="1" id="KW-1133">Transmembrane helix</keyword>
<sequence length="54" mass="6186">MTYLYLYLTALNTPIIRKHHAKSIIWFSILLTLLLLLTGDGQAEFKSQLLPQSP</sequence>